<evidence type="ECO:0000313" key="2">
    <source>
        <dbReference type="EMBL" id="MCC2231149.1"/>
    </source>
</evidence>
<dbReference type="Gene3D" id="1.10.10.10">
    <property type="entry name" value="Winged helix-like DNA-binding domain superfamily/Winged helix DNA-binding domain"/>
    <property type="match status" value="1"/>
</dbReference>
<evidence type="ECO:0000259" key="1">
    <source>
        <dbReference type="SMART" id="SM01043"/>
    </source>
</evidence>
<dbReference type="InterPro" id="IPR051677">
    <property type="entry name" value="AfsR-DnrI-RedD_regulator"/>
</dbReference>
<dbReference type="Gene3D" id="1.25.40.10">
    <property type="entry name" value="Tetratricopeptide repeat domain"/>
    <property type="match status" value="1"/>
</dbReference>
<dbReference type="PANTHER" id="PTHR35807">
    <property type="entry name" value="TRANSCRIPTIONAL REGULATOR REDD-RELATED"/>
    <property type="match status" value="1"/>
</dbReference>
<name>A0AAE3EAD2_9FIRM</name>
<sequence length="381" mass="44485">MKKDVLYVRMFGHFEMEWNEKKLLNGAKSRESQFALLMQMILHHRKEGVSKDQLKLAIFEERELENDNHALRSVMYNARRKLLQEGLPDLVYFVRKGDRYFWNEEIPVWEDACEMERLQEEARKAVRAEQKLAAYVDACHLYRGEFLETQSGTIWVAKESRRYHSMFCSCMENAVELLRADKDFMQMEELGILASKVDPLADWESVTMEALVSSGRHMEARKLYNDTQEMYFSEQGLRPSHRLYELMQNLGAQIEHDYAVLDDIQKHLSMEDEDKNGGYLCTVTDYKGNPMKDGAKLDELSQRLGDAICHSVRRSDAINRYGKGQYLVLLVNTTRENCSVVQRRINHNFIVGRQRTGVQYHVNSVICTLDQERVIMGKGEN</sequence>
<dbReference type="SUPFAM" id="SSF48452">
    <property type="entry name" value="TPR-like"/>
    <property type="match status" value="1"/>
</dbReference>
<comment type="caution">
    <text evidence="2">The sequence shown here is derived from an EMBL/GenBank/DDBJ whole genome shotgun (WGS) entry which is preliminary data.</text>
</comment>
<dbReference type="InterPro" id="IPR005158">
    <property type="entry name" value="BTAD"/>
</dbReference>
<feature type="domain" description="Bacterial transcriptional activator" evidence="1">
    <location>
        <begin position="110"/>
        <end position="251"/>
    </location>
</feature>
<keyword evidence="3" id="KW-1185">Reference proteome</keyword>
<organism evidence="2 3">
    <name type="scientific">Hominifimenecus microfluidus</name>
    <dbReference type="NCBI Taxonomy" id="2885348"/>
    <lineage>
        <taxon>Bacteria</taxon>
        <taxon>Bacillati</taxon>
        <taxon>Bacillota</taxon>
        <taxon>Clostridia</taxon>
        <taxon>Lachnospirales</taxon>
        <taxon>Lachnospiraceae</taxon>
        <taxon>Hominifimenecus</taxon>
    </lineage>
</organism>
<reference evidence="2" key="1">
    <citation type="submission" date="2021-10" db="EMBL/GenBank/DDBJ databases">
        <title>Anaerobic single-cell dispensing facilitates the cultivation of human gut bacteria.</title>
        <authorList>
            <person name="Afrizal A."/>
        </authorList>
    </citation>
    <scope>NUCLEOTIDE SEQUENCE</scope>
    <source>
        <strain evidence="2">CLA-AA-H215</strain>
    </source>
</reference>
<dbReference type="AlphaFoldDB" id="A0AAE3EAD2"/>
<proteinExistence type="predicted"/>
<dbReference type="Pfam" id="PF03704">
    <property type="entry name" value="BTAD"/>
    <property type="match status" value="1"/>
</dbReference>
<dbReference type="InterPro" id="IPR036388">
    <property type="entry name" value="WH-like_DNA-bd_sf"/>
</dbReference>
<dbReference type="EMBL" id="JAJEQR010000023">
    <property type="protein sequence ID" value="MCC2231149.1"/>
    <property type="molecule type" value="Genomic_DNA"/>
</dbReference>
<dbReference type="SMART" id="SM01043">
    <property type="entry name" value="BTAD"/>
    <property type="match status" value="1"/>
</dbReference>
<dbReference type="Proteomes" id="UP001198182">
    <property type="component" value="Unassembled WGS sequence"/>
</dbReference>
<dbReference type="InterPro" id="IPR011990">
    <property type="entry name" value="TPR-like_helical_dom_sf"/>
</dbReference>
<dbReference type="RefSeq" id="WP_308453672.1">
    <property type="nucleotide sequence ID" value="NZ_JAJEQR010000023.1"/>
</dbReference>
<dbReference type="PANTHER" id="PTHR35807:SF2">
    <property type="entry name" value="TRANSCRIPTIONAL ACTIVATOR DOMAIN"/>
    <property type="match status" value="1"/>
</dbReference>
<protein>
    <recommendedName>
        <fullName evidence="1">Bacterial transcriptional activator domain-containing protein</fullName>
    </recommendedName>
</protein>
<accession>A0AAE3EAD2</accession>
<gene>
    <name evidence="2" type="ORF">LKD81_09115</name>
</gene>
<evidence type="ECO:0000313" key="3">
    <source>
        <dbReference type="Proteomes" id="UP001198182"/>
    </source>
</evidence>